<dbReference type="RefSeq" id="YP_009030992.1">
    <property type="nucleotide sequence ID" value="NC_024134.1"/>
</dbReference>
<protein>
    <submittedName>
        <fullName evidence="1">Uncharacterized protein</fullName>
    </submittedName>
</protein>
<keyword evidence="2" id="KW-1185">Reference proteome</keyword>
<sequence>MKDFLLAILFMAACLACGVVFAGETAYLVDVYRDNGKRICLYETSQGELYELVKQGEAGSCPRTHFFE</sequence>
<dbReference type="Proteomes" id="UP000026907">
    <property type="component" value="Segment"/>
</dbReference>
<name>A0A023MH21_9CAUD</name>
<dbReference type="GeneID" id="19486808"/>
<dbReference type="KEGG" id="vg:19486808"/>
<dbReference type="EMBL" id="KJ190158">
    <property type="protein sequence ID" value="AHN83671.1"/>
    <property type="molecule type" value="Genomic_DNA"/>
</dbReference>
<evidence type="ECO:0000313" key="1">
    <source>
        <dbReference type="EMBL" id="AHN83671.1"/>
    </source>
</evidence>
<accession>A0A023MH21</accession>
<reference evidence="1 2" key="1">
    <citation type="journal article" date="2014" name="Genome Announc.">
        <title>Complete Genome Sequences of Two Escherichia coli O157:H7 Phages Effective in Limiting Contamination of Food Products.</title>
        <authorList>
            <person name="Hong Y."/>
            <person name="Pan Y."/>
            <person name="Harman N.J."/>
            <person name="Ebner P.D."/>
        </authorList>
    </citation>
    <scope>NUCLEOTIDE SEQUENCE [LARGE SCALE GENOMIC DNA]</scope>
</reference>
<evidence type="ECO:0000313" key="2">
    <source>
        <dbReference type="Proteomes" id="UP000026907"/>
    </source>
</evidence>
<proteinExistence type="predicted"/>
<organism evidence="1 2">
    <name type="scientific">Escherichia phage FFH2</name>
    <dbReference type="NCBI Taxonomy" id="1446490"/>
    <lineage>
        <taxon>Viruses</taxon>
        <taxon>Duplodnaviria</taxon>
        <taxon>Heunggongvirae</taxon>
        <taxon>Uroviricota</taxon>
        <taxon>Caudoviricetes</taxon>
        <taxon>Vequintavirinae</taxon>
        <taxon>Vequintavirus</taxon>
        <taxon>Vequintavirus PDX</taxon>
        <taxon>Vequintavirus FFH2</taxon>
    </lineage>
</organism>